<dbReference type="CDD" id="cd00051">
    <property type="entry name" value="EFh"/>
    <property type="match status" value="2"/>
</dbReference>
<reference evidence="5" key="1">
    <citation type="submission" date="2020-01" db="EMBL/GenBank/DDBJ databases">
        <title>Development of genomics and gene disruption for Polysphondylium violaceum indicates a role for the polyketide synthase stlB in stalk morphogenesis.</title>
        <authorList>
            <person name="Narita B."/>
            <person name="Kawabe Y."/>
            <person name="Kin K."/>
            <person name="Saito T."/>
            <person name="Gibbs R."/>
            <person name="Kuspa A."/>
            <person name="Muzny D."/>
            <person name="Queller D."/>
            <person name="Richards S."/>
            <person name="Strassman J."/>
            <person name="Sucgang R."/>
            <person name="Worley K."/>
            <person name="Schaap P."/>
        </authorList>
    </citation>
    <scope>NUCLEOTIDE SEQUENCE</scope>
    <source>
        <strain evidence="5">QSvi11</strain>
    </source>
</reference>
<feature type="domain" description="EF-hand" evidence="4">
    <location>
        <begin position="107"/>
        <end position="142"/>
    </location>
</feature>
<evidence type="ECO:0000259" key="4">
    <source>
        <dbReference type="PROSITE" id="PS50222"/>
    </source>
</evidence>
<dbReference type="PROSITE" id="PS50222">
    <property type="entry name" value="EF_HAND_2"/>
    <property type="match status" value="3"/>
</dbReference>
<keyword evidence="6" id="KW-1185">Reference proteome</keyword>
<dbReference type="AlphaFoldDB" id="A0A8J4PU79"/>
<proteinExistence type="predicted"/>
<protein>
    <recommendedName>
        <fullName evidence="4">EF-hand domain-containing protein</fullName>
    </recommendedName>
</protein>
<dbReference type="InterPro" id="IPR011992">
    <property type="entry name" value="EF-hand-dom_pair"/>
</dbReference>
<dbReference type="Proteomes" id="UP000695562">
    <property type="component" value="Unassembled WGS sequence"/>
</dbReference>
<feature type="domain" description="EF-hand" evidence="4">
    <location>
        <begin position="71"/>
        <end position="106"/>
    </location>
</feature>
<dbReference type="GO" id="GO:0016460">
    <property type="term" value="C:myosin II complex"/>
    <property type="evidence" value="ECO:0007669"/>
    <property type="project" value="TreeGrafter"/>
</dbReference>
<evidence type="ECO:0000256" key="3">
    <source>
        <dbReference type="ARBA" id="ARBA00023175"/>
    </source>
</evidence>
<organism evidence="5 6">
    <name type="scientific">Polysphondylium violaceum</name>
    <dbReference type="NCBI Taxonomy" id="133409"/>
    <lineage>
        <taxon>Eukaryota</taxon>
        <taxon>Amoebozoa</taxon>
        <taxon>Evosea</taxon>
        <taxon>Eumycetozoa</taxon>
        <taxon>Dictyostelia</taxon>
        <taxon>Dictyosteliales</taxon>
        <taxon>Dictyosteliaceae</taxon>
        <taxon>Polysphondylium</taxon>
    </lineage>
</organism>
<dbReference type="InterPro" id="IPR050230">
    <property type="entry name" value="CALM/Myosin/TropC-like"/>
</dbReference>
<evidence type="ECO:0000313" key="5">
    <source>
        <dbReference type="EMBL" id="KAF2072684.1"/>
    </source>
</evidence>
<evidence type="ECO:0000313" key="6">
    <source>
        <dbReference type="Proteomes" id="UP000695562"/>
    </source>
</evidence>
<keyword evidence="1" id="KW-0677">Repeat</keyword>
<dbReference type="SMART" id="SM00054">
    <property type="entry name" value="EFh"/>
    <property type="match status" value="3"/>
</dbReference>
<dbReference type="EMBL" id="AJWJ01000257">
    <property type="protein sequence ID" value="KAF2072684.1"/>
    <property type="molecule type" value="Genomic_DNA"/>
</dbReference>
<dbReference type="PANTHER" id="PTHR23048:SF0">
    <property type="entry name" value="CALMODULIN LIKE 3"/>
    <property type="match status" value="1"/>
</dbReference>
<evidence type="ECO:0000256" key="1">
    <source>
        <dbReference type="ARBA" id="ARBA00022737"/>
    </source>
</evidence>
<dbReference type="PANTHER" id="PTHR23048">
    <property type="entry name" value="MYOSIN LIGHT CHAIN 1, 3"/>
    <property type="match status" value="1"/>
</dbReference>
<keyword evidence="3" id="KW-0505">Motor protein</keyword>
<dbReference type="Pfam" id="PF13499">
    <property type="entry name" value="EF-hand_7"/>
    <property type="match status" value="1"/>
</dbReference>
<dbReference type="Gene3D" id="1.10.238.10">
    <property type="entry name" value="EF-hand"/>
    <property type="match status" value="2"/>
</dbReference>
<dbReference type="Pfam" id="PF13405">
    <property type="entry name" value="EF-hand_6"/>
    <property type="match status" value="1"/>
</dbReference>
<dbReference type="GO" id="GO:0005509">
    <property type="term" value="F:calcium ion binding"/>
    <property type="evidence" value="ECO:0007669"/>
    <property type="project" value="InterPro"/>
</dbReference>
<keyword evidence="2" id="KW-0518">Myosin</keyword>
<comment type="caution">
    <text evidence="5">The sequence shown here is derived from an EMBL/GenBank/DDBJ whole genome shotgun (WGS) entry which is preliminary data.</text>
</comment>
<name>A0A8J4PU79_9MYCE</name>
<sequence length="145" mass="15882">MSDSAIAECFGVFDKDNDGKVSADSLGACLRSLGKSPTNAELEELKTQVGKEFDLATLKSIYRKPIRTPNDLQKEMLDAFKALDKDGHGYIQEAELRQLLSTLGDYLSTAEVDELMKEVSVDSNGGISYTQFVDMIVNGYPVSSM</sequence>
<dbReference type="SUPFAM" id="SSF47473">
    <property type="entry name" value="EF-hand"/>
    <property type="match status" value="1"/>
</dbReference>
<dbReference type="OrthoDB" id="26064at2759"/>
<accession>A0A8J4PU79</accession>
<gene>
    <name evidence="5" type="ORF">CYY_005990</name>
</gene>
<dbReference type="InterPro" id="IPR002048">
    <property type="entry name" value="EF_hand_dom"/>
</dbReference>
<feature type="domain" description="EF-hand" evidence="4">
    <location>
        <begin position="1"/>
        <end position="36"/>
    </location>
</feature>
<dbReference type="FunFam" id="1.10.238.10:FF:000001">
    <property type="entry name" value="Calmodulin 1"/>
    <property type="match status" value="1"/>
</dbReference>
<evidence type="ECO:0000256" key="2">
    <source>
        <dbReference type="ARBA" id="ARBA00023123"/>
    </source>
</evidence>